<dbReference type="Proteomes" id="UP001060085">
    <property type="component" value="Linkage Group LG02"/>
</dbReference>
<comment type="caution">
    <text evidence="1">The sequence shown here is derived from an EMBL/GenBank/DDBJ whole genome shotgun (WGS) entry which is preliminary data.</text>
</comment>
<sequence>MLKSIGKKWNYTPKVAFKDHSKPKVEEKGKLITNPTRCLRCNDLNGWIKGEDDDFQDDLIDEEEGNEDQEIDSFEDIEEGMSVAVYASPSTGFHATNSSACDRDASPISDLKTVQNYSLLSDEDGYKVKFFCHMIS</sequence>
<evidence type="ECO:0000313" key="1">
    <source>
        <dbReference type="EMBL" id="KAI5676369.1"/>
    </source>
</evidence>
<organism evidence="1 2">
    <name type="scientific">Catharanthus roseus</name>
    <name type="common">Madagascar periwinkle</name>
    <name type="synonym">Vinca rosea</name>
    <dbReference type="NCBI Taxonomy" id="4058"/>
    <lineage>
        <taxon>Eukaryota</taxon>
        <taxon>Viridiplantae</taxon>
        <taxon>Streptophyta</taxon>
        <taxon>Embryophyta</taxon>
        <taxon>Tracheophyta</taxon>
        <taxon>Spermatophyta</taxon>
        <taxon>Magnoliopsida</taxon>
        <taxon>eudicotyledons</taxon>
        <taxon>Gunneridae</taxon>
        <taxon>Pentapetalae</taxon>
        <taxon>asterids</taxon>
        <taxon>lamiids</taxon>
        <taxon>Gentianales</taxon>
        <taxon>Apocynaceae</taxon>
        <taxon>Rauvolfioideae</taxon>
        <taxon>Vinceae</taxon>
        <taxon>Catharanthinae</taxon>
        <taxon>Catharanthus</taxon>
    </lineage>
</organism>
<reference evidence="2" key="1">
    <citation type="journal article" date="2023" name="Nat. Plants">
        <title>Single-cell RNA sequencing provides a high-resolution roadmap for understanding the multicellular compartmentation of specialized metabolism.</title>
        <authorList>
            <person name="Sun S."/>
            <person name="Shen X."/>
            <person name="Li Y."/>
            <person name="Li Y."/>
            <person name="Wang S."/>
            <person name="Li R."/>
            <person name="Zhang H."/>
            <person name="Shen G."/>
            <person name="Guo B."/>
            <person name="Wei J."/>
            <person name="Xu J."/>
            <person name="St-Pierre B."/>
            <person name="Chen S."/>
            <person name="Sun C."/>
        </authorList>
    </citation>
    <scope>NUCLEOTIDE SEQUENCE [LARGE SCALE GENOMIC DNA]</scope>
</reference>
<dbReference type="EMBL" id="CM044702">
    <property type="protein sequence ID" value="KAI5676369.1"/>
    <property type="molecule type" value="Genomic_DNA"/>
</dbReference>
<protein>
    <submittedName>
        <fullName evidence="1">Uncharacterized protein</fullName>
    </submittedName>
</protein>
<gene>
    <name evidence="1" type="ORF">M9H77_07319</name>
</gene>
<accession>A0ACC0BUK5</accession>
<proteinExistence type="predicted"/>
<name>A0ACC0BUK5_CATRO</name>
<evidence type="ECO:0000313" key="2">
    <source>
        <dbReference type="Proteomes" id="UP001060085"/>
    </source>
</evidence>
<keyword evidence="2" id="KW-1185">Reference proteome</keyword>